<dbReference type="InParanoid" id="E3LQZ2"/>
<protein>
    <submittedName>
        <fullName evidence="1">Uncharacterized protein</fullName>
    </submittedName>
</protein>
<evidence type="ECO:0000313" key="1">
    <source>
        <dbReference type="EMBL" id="EFP07490.1"/>
    </source>
</evidence>
<dbReference type="Proteomes" id="UP000008281">
    <property type="component" value="Unassembled WGS sequence"/>
</dbReference>
<dbReference type="AlphaFoldDB" id="E3LQZ2"/>
<name>E3LQZ2_CAERE</name>
<proteinExistence type="predicted"/>
<dbReference type="HOGENOM" id="CLU_2225661_0_0_1"/>
<reference evidence="1" key="1">
    <citation type="submission" date="2007-07" db="EMBL/GenBank/DDBJ databases">
        <title>PCAP assembly of the Caenorhabditis remanei genome.</title>
        <authorList>
            <consortium name="The Caenorhabditis remanei Sequencing Consortium"/>
            <person name="Wilson R.K."/>
        </authorList>
    </citation>
    <scope>NUCLEOTIDE SEQUENCE [LARGE SCALE GENOMIC DNA]</scope>
    <source>
        <strain evidence="1">PB4641</strain>
    </source>
</reference>
<sequence length="106" mass="12018">MHWELNSDVDTTVMTEIVYLLQIFTSSLPITLQHMIQSGLISRRNCTVDMDVGIVLALHLSCSSQEMMARLQTLLEEQSNCLMLILILMHLMTHLLKLTSICSTVL</sequence>
<keyword evidence="2" id="KW-1185">Reference proteome</keyword>
<dbReference type="EMBL" id="DS268413">
    <property type="protein sequence ID" value="EFP07490.1"/>
    <property type="molecule type" value="Genomic_DNA"/>
</dbReference>
<organism evidence="2">
    <name type="scientific">Caenorhabditis remanei</name>
    <name type="common">Caenorhabditis vulgaris</name>
    <dbReference type="NCBI Taxonomy" id="31234"/>
    <lineage>
        <taxon>Eukaryota</taxon>
        <taxon>Metazoa</taxon>
        <taxon>Ecdysozoa</taxon>
        <taxon>Nematoda</taxon>
        <taxon>Chromadorea</taxon>
        <taxon>Rhabditida</taxon>
        <taxon>Rhabditina</taxon>
        <taxon>Rhabditomorpha</taxon>
        <taxon>Rhabditoidea</taxon>
        <taxon>Rhabditidae</taxon>
        <taxon>Peloderinae</taxon>
        <taxon>Caenorhabditis</taxon>
    </lineage>
</organism>
<evidence type="ECO:0000313" key="2">
    <source>
        <dbReference type="Proteomes" id="UP000008281"/>
    </source>
</evidence>
<accession>E3LQZ2</accession>
<gene>
    <name evidence="1" type="ORF">CRE_26514</name>
</gene>